<evidence type="ECO:0008006" key="4">
    <source>
        <dbReference type="Google" id="ProtNLM"/>
    </source>
</evidence>
<feature type="region of interest" description="Disordered" evidence="1">
    <location>
        <begin position="555"/>
        <end position="653"/>
    </location>
</feature>
<feature type="compositionally biased region" description="Basic and acidic residues" evidence="1">
    <location>
        <begin position="247"/>
        <end position="266"/>
    </location>
</feature>
<feature type="compositionally biased region" description="Basic residues" evidence="1">
    <location>
        <begin position="107"/>
        <end position="120"/>
    </location>
</feature>
<feature type="compositionally biased region" description="Acidic residues" evidence="1">
    <location>
        <begin position="556"/>
        <end position="572"/>
    </location>
</feature>
<keyword evidence="3" id="KW-1185">Reference proteome</keyword>
<feature type="region of interest" description="Disordered" evidence="1">
    <location>
        <begin position="1"/>
        <end position="171"/>
    </location>
</feature>
<dbReference type="Proteomes" id="UP000305067">
    <property type="component" value="Unassembled WGS sequence"/>
</dbReference>
<evidence type="ECO:0000313" key="2">
    <source>
        <dbReference type="EMBL" id="TFL06803.1"/>
    </source>
</evidence>
<dbReference type="SUPFAM" id="SSF46689">
    <property type="entry name" value="Homeodomain-like"/>
    <property type="match status" value="1"/>
</dbReference>
<dbReference type="OrthoDB" id="3194584at2759"/>
<evidence type="ECO:0000313" key="3">
    <source>
        <dbReference type="Proteomes" id="UP000305067"/>
    </source>
</evidence>
<dbReference type="Gene3D" id="1.10.10.60">
    <property type="entry name" value="Homeodomain-like"/>
    <property type="match status" value="1"/>
</dbReference>
<name>A0A5C3QXR8_9AGAR</name>
<feature type="compositionally biased region" description="Polar residues" evidence="1">
    <location>
        <begin position="1"/>
        <end position="30"/>
    </location>
</feature>
<dbReference type="InterPro" id="IPR009057">
    <property type="entry name" value="Homeodomain-like_sf"/>
</dbReference>
<feature type="region of interest" description="Disordered" evidence="1">
    <location>
        <begin position="231"/>
        <end position="342"/>
    </location>
</feature>
<accession>A0A5C3QXR8</accession>
<protein>
    <recommendedName>
        <fullName evidence="4">Myb-like domain-containing protein</fullName>
    </recommendedName>
</protein>
<sequence>MSFNYGYNQDAPNGNYQSPVNGVNSLNSPFIMQAQHQSPPPQPQNSLMSGMGTPPPPPPPPNKNWSNHQGYQSQSHQMAGQSSHHPHAYQDQQPSWSHSRHQPSPPLHHHQQHQQHHSGQPHHLGPHPQHPHQRQMSQPNISGRMPPLPPGHATNDPGRGHPPMPSQLPYQDNDMLVARGLLEGSRSGKSYRLALEGLHLVDGKPAHFWKDYYLEHTHRINHLVMRLQDPNTKTLKKPSLDSFMPMKQEHRNGMPRWDPRDPRDPYQGRSSSDPYSREGSASARSTTGGTSSALGRRTQNSLSTPSAMYSEKMPPPNAEIQIPQAPSRSPTPPRRVEAKGGTHMYTPEDKEYFLRFISWRLKRNPNLTRAELCDQLAQKAPQHSASSWGYHWQRTHDVADKILQAAHGGELPKAPARKSRHGDDEDSDEEVITRTTKSRRALKGNVKAESTPPSSPPVVQSKIKIPEPPSRSPSPPAIVPNPSNRPARYTQADDDYLIKFVGWRLKGDPNLTRQEICDKLARKMPNHSANAWLSRWRKFNDGLPDAIYDGMHVEREEDPEDDGEEDEDDDENGAGSDTSSLTEESEMSDYKSRPKTRGSATSRRGRPAVRRNVVVDDEEADAEGSDDEPNGNQAQETTISEDEKLMGESGEPFTDADMRIAARYVASQPNWAKMTSKARWEGFIARYPGRSYKSWSEYYRRMDKKIDKLAKSYKKRQSYGETSPAQTSPVQPPPATPEDRFKESRMSEMFEREASASTEFAVMAPPESAYSATTIGSETFSMGTRTETQGLSADDAAPAKRKLDPDDDEGDQTPPQKMARMDVEEPTSAQTLM</sequence>
<feature type="compositionally biased region" description="Basic and acidic residues" evidence="1">
    <location>
        <begin position="737"/>
        <end position="754"/>
    </location>
</feature>
<proteinExistence type="predicted"/>
<dbReference type="EMBL" id="ML178815">
    <property type="protein sequence ID" value="TFL06803.1"/>
    <property type="molecule type" value="Genomic_DNA"/>
</dbReference>
<gene>
    <name evidence="2" type="ORF">BDV98DRAFT_560000</name>
</gene>
<dbReference type="STRING" id="1884261.A0A5C3QXR8"/>
<feature type="compositionally biased region" description="Pro residues" evidence="1">
    <location>
        <begin position="466"/>
        <end position="479"/>
    </location>
</feature>
<feature type="region of interest" description="Disordered" evidence="1">
    <location>
        <begin position="711"/>
        <end position="762"/>
    </location>
</feature>
<feature type="compositionally biased region" description="Pro residues" evidence="1">
    <location>
        <begin position="53"/>
        <end position="62"/>
    </location>
</feature>
<dbReference type="AlphaFoldDB" id="A0A5C3QXR8"/>
<feature type="compositionally biased region" description="Polar residues" evidence="1">
    <location>
        <begin position="774"/>
        <end position="791"/>
    </location>
</feature>
<evidence type="ECO:0000256" key="1">
    <source>
        <dbReference type="SAM" id="MobiDB-lite"/>
    </source>
</evidence>
<reference evidence="2 3" key="1">
    <citation type="journal article" date="2019" name="Nat. Ecol. Evol.">
        <title>Megaphylogeny resolves global patterns of mushroom evolution.</title>
        <authorList>
            <person name="Varga T."/>
            <person name="Krizsan K."/>
            <person name="Foldi C."/>
            <person name="Dima B."/>
            <person name="Sanchez-Garcia M."/>
            <person name="Sanchez-Ramirez S."/>
            <person name="Szollosi G.J."/>
            <person name="Szarkandi J.G."/>
            <person name="Papp V."/>
            <person name="Albert L."/>
            <person name="Andreopoulos W."/>
            <person name="Angelini C."/>
            <person name="Antonin V."/>
            <person name="Barry K.W."/>
            <person name="Bougher N.L."/>
            <person name="Buchanan P."/>
            <person name="Buyck B."/>
            <person name="Bense V."/>
            <person name="Catcheside P."/>
            <person name="Chovatia M."/>
            <person name="Cooper J."/>
            <person name="Damon W."/>
            <person name="Desjardin D."/>
            <person name="Finy P."/>
            <person name="Geml J."/>
            <person name="Haridas S."/>
            <person name="Hughes K."/>
            <person name="Justo A."/>
            <person name="Karasinski D."/>
            <person name="Kautmanova I."/>
            <person name="Kiss B."/>
            <person name="Kocsube S."/>
            <person name="Kotiranta H."/>
            <person name="LaButti K.M."/>
            <person name="Lechner B.E."/>
            <person name="Liimatainen K."/>
            <person name="Lipzen A."/>
            <person name="Lukacs Z."/>
            <person name="Mihaltcheva S."/>
            <person name="Morgado L.N."/>
            <person name="Niskanen T."/>
            <person name="Noordeloos M.E."/>
            <person name="Ohm R.A."/>
            <person name="Ortiz-Santana B."/>
            <person name="Ovrebo C."/>
            <person name="Racz N."/>
            <person name="Riley R."/>
            <person name="Savchenko A."/>
            <person name="Shiryaev A."/>
            <person name="Soop K."/>
            <person name="Spirin V."/>
            <person name="Szebenyi C."/>
            <person name="Tomsovsky M."/>
            <person name="Tulloss R.E."/>
            <person name="Uehling J."/>
            <person name="Grigoriev I.V."/>
            <person name="Vagvolgyi C."/>
            <person name="Papp T."/>
            <person name="Martin F.M."/>
            <person name="Miettinen O."/>
            <person name="Hibbett D.S."/>
            <person name="Nagy L.G."/>
        </authorList>
    </citation>
    <scope>NUCLEOTIDE SEQUENCE [LARGE SCALE GENOMIC DNA]</scope>
    <source>
        <strain evidence="2 3">CBS 309.79</strain>
    </source>
</reference>
<dbReference type="CDD" id="cd11655">
    <property type="entry name" value="rap1_myb-like"/>
    <property type="match status" value="1"/>
</dbReference>
<feature type="compositionally biased region" description="Acidic residues" evidence="1">
    <location>
        <begin position="615"/>
        <end position="629"/>
    </location>
</feature>
<feature type="region of interest" description="Disordered" evidence="1">
    <location>
        <begin position="408"/>
        <end position="490"/>
    </location>
</feature>
<feature type="compositionally biased region" description="Polar residues" evidence="1">
    <location>
        <begin position="719"/>
        <end position="729"/>
    </location>
</feature>
<feature type="compositionally biased region" description="Low complexity" evidence="1">
    <location>
        <begin position="279"/>
        <end position="298"/>
    </location>
</feature>
<organism evidence="2 3">
    <name type="scientific">Pterulicium gracile</name>
    <dbReference type="NCBI Taxonomy" id="1884261"/>
    <lineage>
        <taxon>Eukaryota</taxon>
        <taxon>Fungi</taxon>
        <taxon>Dikarya</taxon>
        <taxon>Basidiomycota</taxon>
        <taxon>Agaricomycotina</taxon>
        <taxon>Agaricomycetes</taxon>
        <taxon>Agaricomycetidae</taxon>
        <taxon>Agaricales</taxon>
        <taxon>Pleurotineae</taxon>
        <taxon>Pterulaceae</taxon>
        <taxon>Pterulicium</taxon>
    </lineage>
</organism>
<feature type="region of interest" description="Disordered" evidence="1">
    <location>
        <begin position="774"/>
        <end position="833"/>
    </location>
</feature>
<feature type="compositionally biased region" description="Polar residues" evidence="1">
    <location>
        <begin position="63"/>
        <end position="83"/>
    </location>
</feature>